<dbReference type="EMBL" id="BAABLM010000001">
    <property type="protein sequence ID" value="GAA4664022.1"/>
    <property type="molecule type" value="Genomic_DNA"/>
</dbReference>
<proteinExistence type="predicted"/>
<organism evidence="2 3">
    <name type="scientific">Frondihabitans cladoniiphilus</name>
    <dbReference type="NCBI Taxonomy" id="715785"/>
    <lineage>
        <taxon>Bacteria</taxon>
        <taxon>Bacillati</taxon>
        <taxon>Actinomycetota</taxon>
        <taxon>Actinomycetes</taxon>
        <taxon>Micrococcales</taxon>
        <taxon>Microbacteriaceae</taxon>
        <taxon>Frondihabitans</taxon>
    </lineage>
</organism>
<dbReference type="RefSeq" id="WP_345371958.1">
    <property type="nucleotide sequence ID" value="NZ_BAABLM010000001.1"/>
</dbReference>
<protein>
    <submittedName>
        <fullName evidence="2">Phosphonatase-like hydrolase</fullName>
    </submittedName>
</protein>
<evidence type="ECO:0000313" key="3">
    <source>
        <dbReference type="Proteomes" id="UP001501295"/>
    </source>
</evidence>
<evidence type="ECO:0000256" key="1">
    <source>
        <dbReference type="SAM" id="MobiDB-lite"/>
    </source>
</evidence>
<dbReference type="InterPro" id="IPR023214">
    <property type="entry name" value="HAD_sf"/>
</dbReference>
<comment type="caution">
    <text evidence="2">The sequence shown here is derived from an EMBL/GenBank/DDBJ whole genome shotgun (WGS) entry which is preliminary data.</text>
</comment>
<name>A0ABP8VHC8_9MICO</name>
<sequence length="262" mass="26680">MIELAVLDMAGTTIDDGGAVYRALEQAVRDAGASLTADDLQTWMGTDKVTAITNLLRLGGVEPTAAVVEAGFARFKAVLAATYAAEPPVALPGVGDALAELRRRGILVALSTGFDREVATGILDTLGWTVGSSAADTIDALVTTSEVPAGRPAPYLIHHAMELTGVQDVRLVLAAGDTAVDVLAARNAGVIAVGVLTGAVGRETLEALPHDHVLDGVIDLVGLPECQAAREAQAAPEAQGAPEAQAAPEAQGSPDRQAAVAR</sequence>
<dbReference type="Proteomes" id="UP001501295">
    <property type="component" value="Unassembled WGS sequence"/>
</dbReference>
<dbReference type="SUPFAM" id="SSF56784">
    <property type="entry name" value="HAD-like"/>
    <property type="match status" value="1"/>
</dbReference>
<gene>
    <name evidence="2" type="ORF">GCM10025780_00940</name>
</gene>
<dbReference type="NCBIfam" id="TIGR03351">
    <property type="entry name" value="PhnX-like"/>
    <property type="match status" value="1"/>
</dbReference>
<dbReference type="SFLD" id="SFLDS00003">
    <property type="entry name" value="Haloacid_Dehalogenase"/>
    <property type="match status" value="1"/>
</dbReference>
<dbReference type="SFLD" id="SFLDG01129">
    <property type="entry name" value="C1.5:_HAD__Beta-PGM__Phosphata"/>
    <property type="match status" value="1"/>
</dbReference>
<feature type="compositionally biased region" description="Low complexity" evidence="1">
    <location>
        <begin position="230"/>
        <end position="251"/>
    </location>
</feature>
<dbReference type="Gene3D" id="1.10.150.240">
    <property type="entry name" value="Putative phosphatase, domain 2"/>
    <property type="match status" value="1"/>
</dbReference>
<feature type="region of interest" description="Disordered" evidence="1">
    <location>
        <begin position="230"/>
        <end position="262"/>
    </location>
</feature>
<evidence type="ECO:0000313" key="2">
    <source>
        <dbReference type="EMBL" id="GAA4664022.1"/>
    </source>
</evidence>
<reference evidence="3" key="1">
    <citation type="journal article" date="2019" name="Int. J. Syst. Evol. Microbiol.">
        <title>The Global Catalogue of Microorganisms (GCM) 10K type strain sequencing project: providing services to taxonomists for standard genome sequencing and annotation.</title>
        <authorList>
            <consortium name="The Broad Institute Genomics Platform"/>
            <consortium name="The Broad Institute Genome Sequencing Center for Infectious Disease"/>
            <person name="Wu L."/>
            <person name="Ma J."/>
        </authorList>
    </citation>
    <scope>NUCLEOTIDE SEQUENCE [LARGE SCALE GENOMIC DNA]</scope>
    <source>
        <strain evidence="3">JCM 18956</strain>
    </source>
</reference>
<accession>A0ABP8VHC8</accession>
<keyword evidence="3" id="KW-1185">Reference proteome</keyword>
<dbReference type="InterPro" id="IPR022468">
    <property type="entry name" value="PhnX-like"/>
</dbReference>
<dbReference type="InterPro" id="IPR023198">
    <property type="entry name" value="PGP-like_dom2"/>
</dbReference>
<dbReference type="InterPro" id="IPR050155">
    <property type="entry name" value="HAD-like_hydrolase_sf"/>
</dbReference>
<dbReference type="Pfam" id="PF00702">
    <property type="entry name" value="Hydrolase"/>
    <property type="match status" value="1"/>
</dbReference>
<dbReference type="PANTHER" id="PTHR43434:SF19">
    <property type="entry name" value="PHOSPHONOACETALDEHYDE HYDROLASE"/>
    <property type="match status" value="1"/>
</dbReference>
<dbReference type="PANTHER" id="PTHR43434">
    <property type="entry name" value="PHOSPHOGLYCOLATE PHOSPHATASE"/>
    <property type="match status" value="1"/>
</dbReference>
<dbReference type="InterPro" id="IPR036412">
    <property type="entry name" value="HAD-like_sf"/>
</dbReference>
<dbReference type="Gene3D" id="3.40.50.1000">
    <property type="entry name" value="HAD superfamily/HAD-like"/>
    <property type="match status" value="1"/>
</dbReference>